<evidence type="ECO:0000313" key="2">
    <source>
        <dbReference type="Proteomes" id="UP000027730"/>
    </source>
</evidence>
<reference evidence="1 2" key="1">
    <citation type="journal article" date="2014" name="BMC Genomics">
        <title>Genome sequencing of four Aureobasidium pullulans varieties: biotechnological potential, stress tolerance, and description of new species.</title>
        <authorList>
            <person name="Gostin Ar C."/>
            <person name="Ohm R.A."/>
            <person name="Kogej T."/>
            <person name="Sonjak S."/>
            <person name="Turk M."/>
            <person name="Zajc J."/>
            <person name="Zalar P."/>
            <person name="Grube M."/>
            <person name="Sun H."/>
            <person name="Han J."/>
            <person name="Sharma A."/>
            <person name="Chiniquy J."/>
            <person name="Ngan C.Y."/>
            <person name="Lipzen A."/>
            <person name="Barry K."/>
            <person name="Grigoriev I.V."/>
            <person name="Gunde-Cimerman N."/>
        </authorList>
    </citation>
    <scope>NUCLEOTIDE SEQUENCE [LARGE SCALE GENOMIC DNA]</scope>
    <source>
        <strain evidence="1 2">CBS 147.97</strain>
    </source>
</reference>
<dbReference type="RefSeq" id="XP_013432121.1">
    <property type="nucleotide sequence ID" value="XM_013576667.1"/>
</dbReference>
<dbReference type="EMBL" id="KL584702">
    <property type="protein sequence ID" value="KEQ77998.1"/>
    <property type="molecule type" value="Genomic_DNA"/>
</dbReference>
<dbReference type="Proteomes" id="UP000027730">
    <property type="component" value="Unassembled WGS sequence"/>
</dbReference>
<accession>A0A074WXS7</accession>
<keyword evidence="2" id="KW-1185">Reference proteome</keyword>
<protein>
    <submittedName>
        <fullName evidence="1">Uncharacterized protein</fullName>
    </submittedName>
</protein>
<proteinExistence type="predicted"/>
<dbReference type="STRING" id="1043004.A0A074WXS7"/>
<gene>
    <name evidence="1" type="ORF">M436DRAFT_59941</name>
</gene>
<dbReference type="HOGENOM" id="CLU_583906_0_0_1"/>
<dbReference type="OrthoDB" id="5279008at2759"/>
<organism evidence="1 2">
    <name type="scientific">Aureobasidium namibiae CBS 147.97</name>
    <dbReference type="NCBI Taxonomy" id="1043004"/>
    <lineage>
        <taxon>Eukaryota</taxon>
        <taxon>Fungi</taxon>
        <taxon>Dikarya</taxon>
        <taxon>Ascomycota</taxon>
        <taxon>Pezizomycotina</taxon>
        <taxon>Dothideomycetes</taxon>
        <taxon>Dothideomycetidae</taxon>
        <taxon>Dothideales</taxon>
        <taxon>Saccotheciaceae</taxon>
        <taxon>Aureobasidium</taxon>
    </lineage>
</organism>
<evidence type="ECO:0000313" key="1">
    <source>
        <dbReference type="EMBL" id="KEQ77998.1"/>
    </source>
</evidence>
<dbReference type="AlphaFoldDB" id="A0A074WXS7"/>
<name>A0A074WXS7_9PEZI</name>
<sequence>MDRLTETMASTDLSSDHNETSLRCIRAQRATANELLADSSTLAHRQHASYTNQSPDICQRNANMLDLAVEVLEHVVSLVGPQEVIALRSTCKKLEGAATDSFIDHFVRCRRHAITVRSLKALLEVTAHPCFGKFVDKLILDTTFPFREIGEELLVVVDERLTYDDFYSFVYKALSALKVHGKPTILGLTDRNPASFGMKELLSRPTAHHFPQERDAVFSMLRHIAERDEVSLKIGGFDLELVGTQRPHLMGLDALAFASGVGQYVARVSTLTSFSMKVAMPPDSSDVGVVCDFKRETLVMSGINMWHGPRSIFFGLFCQTYWPWALRLKDMTLVECHIGGFYDSIVFDFCLHMCFATLETIKLSSIAIKSELRWSVVLQWLARARRLKRFELSTLTRNIDRIINSEPRRASIQHIDEWCGSGDEISAELLDLSAIVQADEDAWESIGLGEPRKWVVYTNGRNKHLGKVPEPMLFSANADPDVLP</sequence>
<dbReference type="GeneID" id="25412898"/>